<keyword evidence="3" id="KW-1185">Reference proteome</keyword>
<dbReference type="SUPFAM" id="SSF46689">
    <property type="entry name" value="Homeodomain-like"/>
    <property type="match status" value="1"/>
</dbReference>
<evidence type="ECO:0000256" key="1">
    <source>
        <dbReference type="ARBA" id="ARBA00009964"/>
    </source>
</evidence>
<accession>A0A0S1B139</accession>
<proteinExistence type="inferred from homology"/>
<dbReference type="GO" id="GO:0004803">
    <property type="term" value="F:transposase activity"/>
    <property type="evidence" value="ECO:0007669"/>
    <property type="project" value="InterPro"/>
</dbReference>
<protein>
    <submittedName>
        <fullName evidence="2">Transposase</fullName>
    </submittedName>
</protein>
<dbReference type="Gene3D" id="1.10.10.10">
    <property type="entry name" value="Winged helix-like DNA-binding domain superfamily/Winged helix DNA-binding domain"/>
    <property type="match status" value="1"/>
</dbReference>
<evidence type="ECO:0000313" key="2">
    <source>
        <dbReference type="EMBL" id="ALJ28667.1"/>
    </source>
</evidence>
<gene>
    <name evidence="2" type="ORF">AOT14_22990</name>
</gene>
<dbReference type="GO" id="GO:0006313">
    <property type="term" value="P:DNA transposition"/>
    <property type="evidence" value="ECO:0007669"/>
    <property type="project" value="InterPro"/>
</dbReference>
<dbReference type="KEGG" id="sacz:AOT14_22990"/>
<sequence length="140" mass="15526">MGNNKQYTDEFRTEAVRQVIERGFTVVDVASRIGILKHTLNGRVQAARKMVAAPGATDAPCDSAEIRRLKAELRRVTEERDILKIAAVSSTRQCNMINSCTDRSERYGKDGAARHVSSPEARSMATMEGRPVAQRHCPLL</sequence>
<dbReference type="InterPro" id="IPR002514">
    <property type="entry name" value="Transposase_8"/>
</dbReference>
<dbReference type="EMBL" id="CP012900">
    <property type="protein sequence ID" value="ALJ28667.1"/>
    <property type="molecule type" value="Genomic_DNA"/>
</dbReference>
<organism evidence="2 3">
    <name type="scientific">Stenotrophomonas acidaminiphila</name>
    <dbReference type="NCBI Taxonomy" id="128780"/>
    <lineage>
        <taxon>Bacteria</taxon>
        <taxon>Pseudomonadati</taxon>
        <taxon>Pseudomonadota</taxon>
        <taxon>Gammaproteobacteria</taxon>
        <taxon>Lysobacterales</taxon>
        <taxon>Lysobacteraceae</taxon>
        <taxon>Stenotrophomonas</taxon>
    </lineage>
</organism>
<reference evidence="2 3" key="1">
    <citation type="journal article" date="2015" name="Genome Announc.">
        <title>Complete Genome Sequencing of Stenotrophomonas acidaminiphila ZAC14D2_NAIMI4_2, a Multidrug-Resistant Strain Isolated from Sediments of a Polluted River in Mexico, Uncovers New Antibiotic Resistance Genes and a Novel Class-II Lasso Peptide Biosynthesis Gene Cluster.</title>
        <authorList>
            <person name="Vinuesa P."/>
            <person name="Ochoa-Sanchez L.E."/>
        </authorList>
    </citation>
    <scope>NUCLEOTIDE SEQUENCE [LARGE SCALE GENOMIC DNA]</scope>
    <source>
        <strain evidence="2 3">ZAC14D2_NAIMI4_2</strain>
    </source>
</reference>
<comment type="similarity">
    <text evidence="1">Belongs to the transposase 8 family.</text>
</comment>
<dbReference type="InterPro" id="IPR009057">
    <property type="entry name" value="Homeodomain-like_sf"/>
</dbReference>
<dbReference type="AlphaFoldDB" id="A0A0S1B139"/>
<dbReference type="GO" id="GO:0003677">
    <property type="term" value="F:DNA binding"/>
    <property type="evidence" value="ECO:0007669"/>
    <property type="project" value="InterPro"/>
</dbReference>
<dbReference type="PATRIC" id="fig|128780.6.peg.2315"/>
<dbReference type="Pfam" id="PF01527">
    <property type="entry name" value="HTH_Tnp_1"/>
    <property type="match status" value="1"/>
</dbReference>
<name>A0A0S1B139_9GAMM</name>
<dbReference type="Proteomes" id="UP000061010">
    <property type="component" value="Chromosome"/>
</dbReference>
<evidence type="ECO:0000313" key="3">
    <source>
        <dbReference type="Proteomes" id="UP000061010"/>
    </source>
</evidence>
<dbReference type="InterPro" id="IPR036388">
    <property type="entry name" value="WH-like_DNA-bd_sf"/>
</dbReference>